<sequence>MNNIICSDSVRDMVLFDDASSKLCTTAADEIMSLKSELAKWKALAEGQEWLLKEGDAFKRSIINIYKKGLKNKPISTEILIDIIVDNYAALGYSGDSHEQEL</sequence>
<protein>
    <submittedName>
        <fullName evidence="1">Uncharacterized protein</fullName>
    </submittedName>
</protein>
<dbReference type="AlphaFoldDB" id="A0A193QJH5"/>
<dbReference type="RefSeq" id="WP_041866844.1">
    <property type="nucleotide sequence ID" value="NC_007712.1"/>
</dbReference>
<evidence type="ECO:0000313" key="1">
    <source>
        <dbReference type="EMBL" id="CRL45080.1"/>
    </source>
</evidence>
<proteinExistence type="predicted"/>
<evidence type="ECO:0000313" key="2">
    <source>
        <dbReference type="Proteomes" id="UP000245838"/>
    </source>
</evidence>
<dbReference type="BioCyc" id="SGLO343509:SGP1_RS10010-MONOMER"/>
<organism evidence="1 2">
    <name type="scientific">Sodalis glossinidius (strain morsitans)</name>
    <dbReference type="NCBI Taxonomy" id="343509"/>
    <lineage>
        <taxon>Bacteria</taxon>
        <taxon>Pseudomonadati</taxon>
        <taxon>Pseudomonadota</taxon>
        <taxon>Gammaproteobacteria</taxon>
        <taxon>Enterobacterales</taxon>
        <taxon>Bruguierivoracaceae</taxon>
        <taxon>Sodalis</taxon>
    </lineage>
</organism>
<name>A0A193QJH5_SODGM</name>
<reference evidence="1 2" key="1">
    <citation type="submission" date="2015-05" db="EMBL/GenBank/DDBJ databases">
        <authorList>
            <person name="Goodhead I."/>
        </authorList>
    </citation>
    <scope>NUCLEOTIDE SEQUENCE [LARGE SCALE GENOMIC DNA]</scope>
    <source>
        <strain evidence="2">morsitans</strain>
    </source>
</reference>
<gene>
    <name evidence="1" type="ORF">SGGMMB4_02597</name>
</gene>
<accession>A0A193QJH5</accession>
<dbReference type="Proteomes" id="UP000245838">
    <property type="component" value="Chromosome sggmmb4_Chromosome"/>
</dbReference>
<dbReference type="EMBL" id="LN854557">
    <property type="protein sequence ID" value="CRL45080.1"/>
    <property type="molecule type" value="Genomic_DNA"/>
</dbReference>